<organism evidence="2">
    <name type="scientific">viral metagenome</name>
    <dbReference type="NCBI Taxonomy" id="1070528"/>
    <lineage>
        <taxon>unclassified sequences</taxon>
        <taxon>metagenomes</taxon>
        <taxon>organismal metagenomes</taxon>
    </lineage>
</organism>
<proteinExistence type="predicted"/>
<evidence type="ECO:0000256" key="1">
    <source>
        <dbReference type="SAM" id="Coils"/>
    </source>
</evidence>
<dbReference type="InterPro" id="IPR043918">
    <property type="entry name" value="DUF5760"/>
</dbReference>
<dbReference type="Pfam" id="PF19064">
    <property type="entry name" value="DUF5760"/>
    <property type="match status" value="1"/>
</dbReference>
<name>A0A6C0KIF7_9ZZZZ</name>
<dbReference type="EMBL" id="MN740917">
    <property type="protein sequence ID" value="QHU17735.1"/>
    <property type="molecule type" value="Genomic_DNA"/>
</dbReference>
<keyword evidence="1" id="KW-0175">Coiled coil</keyword>
<dbReference type="AlphaFoldDB" id="A0A6C0KIF7"/>
<evidence type="ECO:0000313" key="2">
    <source>
        <dbReference type="EMBL" id="QHU17735.1"/>
    </source>
</evidence>
<accession>A0A6C0KIF7</accession>
<protein>
    <submittedName>
        <fullName evidence="2">Uncharacterized protein</fullName>
    </submittedName>
</protein>
<sequence length="120" mass="14509">MDVKQHLKEQLTHFIEINNKCNELSDRLSELKENKNNLESDLIEFMKENNMNNKMFSLNEYKIQHKCSSIYQQMSLKFIESNLSDYFKKNNIPLHVEDCISFLKDKREKKEKEEIKIQFS</sequence>
<feature type="coiled-coil region" evidence="1">
    <location>
        <begin position="14"/>
        <end position="48"/>
    </location>
</feature>
<reference evidence="2" key="1">
    <citation type="journal article" date="2020" name="Nature">
        <title>Giant virus diversity and host interactions through global metagenomics.</title>
        <authorList>
            <person name="Schulz F."/>
            <person name="Roux S."/>
            <person name="Paez-Espino D."/>
            <person name="Jungbluth S."/>
            <person name="Walsh D.A."/>
            <person name="Denef V.J."/>
            <person name="McMahon K.D."/>
            <person name="Konstantinidis K.T."/>
            <person name="Eloe-Fadrosh E.A."/>
            <person name="Kyrpides N.C."/>
            <person name="Woyke T."/>
        </authorList>
    </citation>
    <scope>NUCLEOTIDE SEQUENCE</scope>
    <source>
        <strain evidence="2">GVMAG-S-3300012919-55</strain>
    </source>
</reference>